<evidence type="ECO:0000313" key="1">
    <source>
        <dbReference type="EMBL" id="EAR21570.1"/>
    </source>
</evidence>
<dbReference type="HOGENOM" id="CLU_1141631_0_0_6"/>
<gene>
    <name evidence="1" type="ORF">NB231_02348</name>
</gene>
<dbReference type="STRING" id="314278.NB231_02348"/>
<dbReference type="Proteomes" id="UP000003374">
    <property type="component" value="Unassembled WGS sequence"/>
</dbReference>
<dbReference type="EMBL" id="AAOF01000007">
    <property type="protein sequence ID" value="EAR21570.1"/>
    <property type="molecule type" value="Genomic_DNA"/>
</dbReference>
<dbReference type="RefSeq" id="WP_004999408.1">
    <property type="nucleotide sequence ID" value="NZ_CH672427.1"/>
</dbReference>
<evidence type="ECO:0000313" key="2">
    <source>
        <dbReference type="Proteomes" id="UP000003374"/>
    </source>
</evidence>
<dbReference type="InterPro" id="IPR021804">
    <property type="entry name" value="DUF3375"/>
</dbReference>
<protein>
    <submittedName>
        <fullName evidence="1">Uncharacterized protein</fullName>
    </submittedName>
</protein>
<dbReference type="AlphaFoldDB" id="A4BRJ9"/>
<dbReference type="OrthoDB" id="138803at2"/>
<reference evidence="1 2" key="1">
    <citation type="submission" date="2006-02" db="EMBL/GenBank/DDBJ databases">
        <authorList>
            <person name="Waterbury J."/>
            <person name="Ferriera S."/>
            <person name="Johnson J."/>
            <person name="Kravitz S."/>
            <person name="Halpern A."/>
            <person name="Remington K."/>
            <person name="Beeson K."/>
            <person name="Tran B."/>
            <person name="Rogers Y.-H."/>
            <person name="Friedman R."/>
            <person name="Venter J.C."/>
        </authorList>
    </citation>
    <scope>NUCLEOTIDE SEQUENCE [LARGE SCALE GENOMIC DNA]</scope>
    <source>
        <strain evidence="1 2">Nb-231</strain>
    </source>
</reference>
<sequence length="243" mass="27933">MALQQCAAWAACAIMAARLTCTVETLMDSLTRTMDHDYLQTLRRLHPAWRLLAADHGPLVIGFLHRCFIEPNVRTLSEEEAAARLEDYLFQLRERFGEEAFPKRALDYLNDWANDQRGWLRKYYRETRDEPCFDITPATEQAIQWLAGLEQQQFVGTESRLLTVFDLLRQIVQGTETDPETRIADLLAEHPLQQGLAELVVYLSLAAADRKAVIDEQTPQSVAWTDETGRIRRARLPAVVYTR</sequence>
<comment type="caution">
    <text evidence="1">The sequence shown here is derived from an EMBL/GenBank/DDBJ whole genome shotgun (WGS) entry which is preliminary data.</text>
</comment>
<dbReference type="eggNOG" id="COG4942">
    <property type="taxonomic scope" value="Bacteria"/>
</dbReference>
<name>A4BRJ9_9GAMM</name>
<dbReference type="Pfam" id="PF11855">
    <property type="entry name" value="DUF3375"/>
    <property type="match status" value="1"/>
</dbReference>
<keyword evidence="2" id="KW-1185">Reference proteome</keyword>
<organism evidence="1 2">
    <name type="scientific">Nitrococcus mobilis Nb-231</name>
    <dbReference type="NCBI Taxonomy" id="314278"/>
    <lineage>
        <taxon>Bacteria</taxon>
        <taxon>Pseudomonadati</taxon>
        <taxon>Pseudomonadota</taxon>
        <taxon>Gammaproteobacteria</taxon>
        <taxon>Chromatiales</taxon>
        <taxon>Ectothiorhodospiraceae</taxon>
        <taxon>Nitrococcus</taxon>
    </lineage>
</organism>
<accession>A4BRJ9</accession>
<proteinExistence type="predicted"/>